<dbReference type="RefSeq" id="WP_231333879.1">
    <property type="nucleotide sequence ID" value="NZ_CP059572.1"/>
</dbReference>
<organism evidence="2 3">
    <name type="scientific">Actinomadura graeca</name>
    <dbReference type="NCBI Taxonomy" id="2750812"/>
    <lineage>
        <taxon>Bacteria</taxon>
        <taxon>Bacillati</taxon>
        <taxon>Actinomycetota</taxon>
        <taxon>Actinomycetes</taxon>
        <taxon>Streptosporangiales</taxon>
        <taxon>Thermomonosporaceae</taxon>
        <taxon>Actinomadura</taxon>
    </lineage>
</organism>
<name>A0ABX8QPV3_9ACTN</name>
<feature type="region of interest" description="Disordered" evidence="1">
    <location>
        <begin position="28"/>
        <end position="56"/>
    </location>
</feature>
<evidence type="ECO:0000313" key="2">
    <source>
        <dbReference type="EMBL" id="QXJ20777.1"/>
    </source>
</evidence>
<reference evidence="2" key="1">
    <citation type="submission" date="2020-07" db="EMBL/GenBank/DDBJ databases">
        <authorList>
            <person name="Tarantini F.S."/>
            <person name="Hong K.W."/>
            <person name="Chan K.G."/>
        </authorList>
    </citation>
    <scope>NUCLEOTIDE SEQUENCE</scope>
    <source>
        <strain evidence="2">32-07</strain>
    </source>
</reference>
<evidence type="ECO:0000313" key="3">
    <source>
        <dbReference type="Proteomes" id="UP001049518"/>
    </source>
</evidence>
<dbReference type="EMBL" id="CP059572">
    <property type="protein sequence ID" value="QXJ20777.1"/>
    <property type="molecule type" value="Genomic_DNA"/>
</dbReference>
<feature type="compositionally biased region" description="Basic and acidic residues" evidence="1">
    <location>
        <begin position="30"/>
        <end position="39"/>
    </location>
</feature>
<dbReference type="Proteomes" id="UP001049518">
    <property type="component" value="Chromosome"/>
</dbReference>
<accession>A0ABX8QPV3</accession>
<proteinExistence type="predicted"/>
<evidence type="ECO:0000256" key="1">
    <source>
        <dbReference type="SAM" id="MobiDB-lite"/>
    </source>
</evidence>
<gene>
    <name evidence="2" type="ORF">AGRA3207_001547</name>
</gene>
<protein>
    <submittedName>
        <fullName evidence="2">Uncharacterized protein</fullName>
    </submittedName>
</protein>
<sequence>MNERRPDGAPGSVRTPTHYHCYKWSGSGQEWDRLGRTDTLDVNSPDRPPQRTNDWLNKSPRLIAAVRTSAGDARDWLVAEWGRVCENALYPVPAWVDGEDRAAAALAAIESASWPTYSQWLAGGTIVLLSVVGTDQTCH</sequence>
<keyword evidence="3" id="KW-1185">Reference proteome</keyword>